<dbReference type="Proteomes" id="UP000322530">
    <property type="component" value="Unassembled WGS sequence"/>
</dbReference>
<reference evidence="1 2" key="1">
    <citation type="submission" date="2019-01" db="EMBL/GenBank/DDBJ databases">
        <title>Draft genome sequence of Dictyobacter sp. Uno17.</title>
        <authorList>
            <person name="Wang C.M."/>
            <person name="Zheng Y."/>
            <person name="Sakai Y."/>
            <person name="Abe K."/>
            <person name="Yokota A."/>
            <person name="Yabe S."/>
        </authorList>
    </citation>
    <scope>NUCLEOTIDE SEQUENCE [LARGE SCALE GENOMIC DNA]</scope>
    <source>
        <strain evidence="1 2">Uno17</strain>
    </source>
</reference>
<dbReference type="AlphaFoldDB" id="A0A5A5THZ4"/>
<evidence type="ECO:0000313" key="2">
    <source>
        <dbReference type="Proteomes" id="UP000322530"/>
    </source>
</evidence>
<organism evidence="1 2">
    <name type="scientific">Dictyobacter arantiisoli</name>
    <dbReference type="NCBI Taxonomy" id="2014874"/>
    <lineage>
        <taxon>Bacteria</taxon>
        <taxon>Bacillati</taxon>
        <taxon>Chloroflexota</taxon>
        <taxon>Ktedonobacteria</taxon>
        <taxon>Ktedonobacterales</taxon>
        <taxon>Dictyobacteraceae</taxon>
        <taxon>Dictyobacter</taxon>
    </lineage>
</organism>
<name>A0A5A5THZ4_9CHLR</name>
<keyword evidence="2" id="KW-1185">Reference proteome</keyword>
<dbReference type="EMBL" id="BIXY01000077">
    <property type="protein sequence ID" value="GCF10639.1"/>
    <property type="molecule type" value="Genomic_DNA"/>
</dbReference>
<gene>
    <name evidence="1" type="ORF">KDI_42030</name>
</gene>
<protein>
    <submittedName>
        <fullName evidence="1">Uncharacterized protein</fullName>
    </submittedName>
</protein>
<sequence length="142" mass="15755">MYMGEQTHRLEDLSAELLALVHESVAMGLDSIMGDEDLIPVLNIRTTMIVLQTETLEEARKAVPAVLTSSGVEQGVLIYNGYATLEDGQSTRALLAEAYELTTGARFCFTQQYRPPRKASFLSRAQPLDCIGELKFIDCRPE</sequence>
<comment type="caution">
    <text evidence="1">The sequence shown here is derived from an EMBL/GenBank/DDBJ whole genome shotgun (WGS) entry which is preliminary data.</text>
</comment>
<evidence type="ECO:0000313" key="1">
    <source>
        <dbReference type="EMBL" id="GCF10639.1"/>
    </source>
</evidence>
<accession>A0A5A5THZ4</accession>
<proteinExistence type="predicted"/>